<keyword evidence="2" id="KW-0472">Membrane</keyword>
<name>A0A2G2Z4C1_CAPAN</name>
<feature type="transmembrane region" description="Helical" evidence="2">
    <location>
        <begin position="184"/>
        <end position="205"/>
    </location>
</feature>
<proteinExistence type="predicted"/>
<dbReference type="PANTHER" id="PTHR31425:SF53">
    <property type="entry name" value="PROTEIN QUIRKY-LIKE"/>
    <property type="match status" value="1"/>
</dbReference>
<evidence type="ECO:0000313" key="5">
    <source>
        <dbReference type="Proteomes" id="UP000222542"/>
    </source>
</evidence>
<sequence>MHYAHPLSISQQDFLRFQTIQILSTRLGRAEPPLKKEVVSNFFRLTYVVHPIMAIGKWFDQICHWKNPLTTILIHILFIILVLYPELIVPTFFLYLFLIGIWHYRLKPRHPPYMDIHLSHAHDVFPDDLDEEFDRFPTSRSTYKVRMRCDRLRSVGGKIQTVIGDLATQGERFHSLLSWRDPRASALFVTICLFATILLFFWLTFLI</sequence>
<keyword evidence="2" id="KW-0812">Transmembrane</keyword>
<dbReference type="PANTHER" id="PTHR31425">
    <property type="entry name" value="PHOSPHORIBOSYLANTHRANILATE TRANSFERASE ISOFORM 1"/>
    <property type="match status" value="1"/>
</dbReference>
<dbReference type="InterPro" id="IPR013583">
    <property type="entry name" value="MCTP_C"/>
</dbReference>
<dbReference type="Gramene" id="PHT76819">
    <property type="protein sequence ID" value="PHT76819"/>
    <property type="gene ID" value="T459_20341"/>
</dbReference>
<dbReference type="Pfam" id="PF08372">
    <property type="entry name" value="PRT_C"/>
    <property type="match status" value="1"/>
</dbReference>
<evidence type="ECO:0000256" key="2">
    <source>
        <dbReference type="SAM" id="Phobius"/>
    </source>
</evidence>
<reference evidence="4 5" key="1">
    <citation type="journal article" date="2014" name="Nat. Genet.">
        <title>Genome sequence of the hot pepper provides insights into the evolution of pungency in Capsicum species.</title>
        <authorList>
            <person name="Kim S."/>
            <person name="Park M."/>
            <person name="Yeom S.I."/>
            <person name="Kim Y.M."/>
            <person name="Lee J.M."/>
            <person name="Lee H.A."/>
            <person name="Seo E."/>
            <person name="Choi J."/>
            <person name="Cheong K."/>
            <person name="Kim K.T."/>
            <person name="Jung K."/>
            <person name="Lee G.W."/>
            <person name="Oh S.K."/>
            <person name="Bae C."/>
            <person name="Kim S.B."/>
            <person name="Lee H.Y."/>
            <person name="Kim S.Y."/>
            <person name="Kim M.S."/>
            <person name="Kang B.C."/>
            <person name="Jo Y.D."/>
            <person name="Yang H.B."/>
            <person name="Jeong H.J."/>
            <person name="Kang W.H."/>
            <person name="Kwon J.K."/>
            <person name="Shin C."/>
            <person name="Lim J.Y."/>
            <person name="Park J.H."/>
            <person name="Huh J.H."/>
            <person name="Kim J.S."/>
            <person name="Kim B.D."/>
            <person name="Cohen O."/>
            <person name="Paran I."/>
            <person name="Suh M.C."/>
            <person name="Lee S.B."/>
            <person name="Kim Y.K."/>
            <person name="Shin Y."/>
            <person name="Noh S.J."/>
            <person name="Park J."/>
            <person name="Seo Y.S."/>
            <person name="Kwon S.Y."/>
            <person name="Kim H.A."/>
            <person name="Park J.M."/>
            <person name="Kim H.J."/>
            <person name="Choi S.B."/>
            <person name="Bosland P.W."/>
            <person name="Reeves G."/>
            <person name="Jo S.H."/>
            <person name="Lee B.W."/>
            <person name="Cho H.T."/>
            <person name="Choi H.S."/>
            <person name="Lee M.S."/>
            <person name="Yu Y."/>
            <person name="Do Choi Y."/>
            <person name="Park B.S."/>
            <person name="van Deynze A."/>
            <person name="Ashrafi H."/>
            <person name="Hill T."/>
            <person name="Kim W.T."/>
            <person name="Pai H.S."/>
            <person name="Ahn H.K."/>
            <person name="Yeam I."/>
            <person name="Giovannoni J.J."/>
            <person name="Rose J.K."/>
            <person name="Sorensen I."/>
            <person name="Lee S.J."/>
            <person name="Kim R.W."/>
            <person name="Choi I.Y."/>
            <person name="Choi B.S."/>
            <person name="Lim J.S."/>
            <person name="Lee Y.H."/>
            <person name="Choi D."/>
        </authorList>
    </citation>
    <scope>NUCLEOTIDE SEQUENCE [LARGE SCALE GENOMIC DNA]</scope>
    <source>
        <strain evidence="5">cv. CM334</strain>
    </source>
</reference>
<dbReference type="AlphaFoldDB" id="A0A2G2Z4C1"/>
<keyword evidence="1" id="KW-0677">Repeat</keyword>
<dbReference type="OMA" id="MICFIAT"/>
<keyword evidence="2" id="KW-1133">Transmembrane helix</keyword>
<feature type="domain" description="Multiple C2" evidence="3">
    <location>
        <begin position="89"/>
        <end position="201"/>
    </location>
</feature>
<comment type="caution">
    <text evidence="4">The sequence shown here is derived from an EMBL/GenBank/DDBJ whole genome shotgun (WGS) entry which is preliminary data.</text>
</comment>
<accession>A0A2G2Z4C1</accession>
<evidence type="ECO:0000259" key="3">
    <source>
        <dbReference type="Pfam" id="PF08372"/>
    </source>
</evidence>
<feature type="transmembrane region" description="Helical" evidence="2">
    <location>
        <begin position="72"/>
        <end position="99"/>
    </location>
</feature>
<organism evidence="4 5">
    <name type="scientific">Capsicum annuum</name>
    <name type="common">Capsicum pepper</name>
    <dbReference type="NCBI Taxonomy" id="4072"/>
    <lineage>
        <taxon>Eukaryota</taxon>
        <taxon>Viridiplantae</taxon>
        <taxon>Streptophyta</taxon>
        <taxon>Embryophyta</taxon>
        <taxon>Tracheophyta</taxon>
        <taxon>Spermatophyta</taxon>
        <taxon>Magnoliopsida</taxon>
        <taxon>eudicotyledons</taxon>
        <taxon>Gunneridae</taxon>
        <taxon>Pentapetalae</taxon>
        <taxon>asterids</taxon>
        <taxon>lamiids</taxon>
        <taxon>Solanales</taxon>
        <taxon>Solanaceae</taxon>
        <taxon>Solanoideae</taxon>
        <taxon>Capsiceae</taxon>
        <taxon>Capsicum</taxon>
    </lineage>
</organism>
<evidence type="ECO:0000256" key="1">
    <source>
        <dbReference type="ARBA" id="ARBA00022737"/>
    </source>
</evidence>
<reference evidence="4 5" key="2">
    <citation type="journal article" date="2017" name="Genome Biol.">
        <title>New reference genome sequences of hot pepper reveal the massive evolution of plant disease-resistance genes by retroduplication.</title>
        <authorList>
            <person name="Kim S."/>
            <person name="Park J."/>
            <person name="Yeom S.I."/>
            <person name="Kim Y.M."/>
            <person name="Seo E."/>
            <person name="Kim K.T."/>
            <person name="Kim M.S."/>
            <person name="Lee J.M."/>
            <person name="Cheong K."/>
            <person name="Shin H.S."/>
            <person name="Kim S.B."/>
            <person name="Han K."/>
            <person name="Lee J."/>
            <person name="Park M."/>
            <person name="Lee H.A."/>
            <person name="Lee H.Y."/>
            <person name="Lee Y."/>
            <person name="Oh S."/>
            <person name="Lee J.H."/>
            <person name="Choi E."/>
            <person name="Choi E."/>
            <person name="Lee S.E."/>
            <person name="Jeon J."/>
            <person name="Kim H."/>
            <person name="Choi G."/>
            <person name="Song H."/>
            <person name="Lee J."/>
            <person name="Lee S.C."/>
            <person name="Kwon J.K."/>
            <person name="Lee H.Y."/>
            <person name="Koo N."/>
            <person name="Hong Y."/>
            <person name="Kim R.W."/>
            <person name="Kang W.H."/>
            <person name="Huh J.H."/>
            <person name="Kang B.C."/>
            <person name="Yang T.J."/>
            <person name="Lee Y.H."/>
            <person name="Bennetzen J.L."/>
            <person name="Choi D."/>
        </authorList>
    </citation>
    <scope>NUCLEOTIDE SEQUENCE [LARGE SCALE GENOMIC DNA]</scope>
    <source>
        <strain evidence="5">cv. CM334</strain>
    </source>
</reference>
<dbReference type="EMBL" id="AYRZ02000007">
    <property type="protein sequence ID" value="PHT76819.1"/>
    <property type="molecule type" value="Genomic_DNA"/>
</dbReference>
<gene>
    <name evidence="4" type="ORF">T459_20341</name>
</gene>
<dbReference type="InterPro" id="IPR047259">
    <property type="entry name" value="QUIRKY-like"/>
</dbReference>
<dbReference type="Proteomes" id="UP000222542">
    <property type="component" value="Unassembled WGS sequence"/>
</dbReference>
<evidence type="ECO:0000313" key="4">
    <source>
        <dbReference type="EMBL" id="PHT76819.1"/>
    </source>
</evidence>
<keyword evidence="5" id="KW-1185">Reference proteome</keyword>
<protein>
    <recommendedName>
        <fullName evidence="3">Multiple C2 domain-containing protein</fullName>
    </recommendedName>
</protein>